<keyword evidence="2" id="KW-1185">Reference proteome</keyword>
<evidence type="ECO:0000313" key="2">
    <source>
        <dbReference type="Proteomes" id="UP000261875"/>
    </source>
</evidence>
<sequence length="90" mass="9555">MSIAAVAMSTLVKPIENSVISTSAQIGGKTVTNLVNDGKGWDMLKNVAEKAGKNILEKAVGSLEKAAVKVLDYLEKKFMSWISSWGTPAS</sequence>
<reference evidence="1 2" key="1">
    <citation type="submission" date="2017-05" db="EMBL/GenBank/DDBJ databases">
        <title>Genome sequence of Candidatus Fukatsuia symbiotica and Candidatus Hamiltonella defensa from Acyrthosiphon pisum strain 5D.</title>
        <authorList>
            <person name="Patel V.A."/>
            <person name="Chevignon G."/>
            <person name="Russell J.A."/>
            <person name="Oliver K.M."/>
        </authorList>
    </citation>
    <scope>NUCLEOTIDE SEQUENCE [LARGE SCALE GENOMIC DNA]</scope>
    <source>
        <strain evidence="1 2">5D</strain>
    </source>
</reference>
<proteinExistence type="predicted"/>
<dbReference type="KEGG" id="fsm:CCS41_07405"/>
<gene>
    <name evidence="1" type="ORF">CCS41_07405</name>
</gene>
<accession>A0A2U8I5B0</accession>
<dbReference type="EMBL" id="CP021659">
    <property type="protein sequence ID" value="AWK14337.1"/>
    <property type="molecule type" value="Genomic_DNA"/>
</dbReference>
<organism evidence="1 2">
    <name type="scientific">Candidatus Fukatsuia symbiotica</name>
    <dbReference type="NCBI Taxonomy" id="1878942"/>
    <lineage>
        <taxon>Bacteria</taxon>
        <taxon>Pseudomonadati</taxon>
        <taxon>Pseudomonadota</taxon>
        <taxon>Gammaproteobacteria</taxon>
        <taxon>Enterobacterales</taxon>
        <taxon>Yersiniaceae</taxon>
        <taxon>Candidatus Fukatsuia</taxon>
    </lineage>
</organism>
<dbReference type="RefSeq" id="WP_072549565.1">
    <property type="nucleotide sequence ID" value="NZ_CP021659.1"/>
</dbReference>
<dbReference type="AlphaFoldDB" id="A0A2U8I5B0"/>
<dbReference type="Proteomes" id="UP000261875">
    <property type="component" value="Chromosome"/>
</dbReference>
<protein>
    <submittedName>
        <fullName evidence="1">Uncharacterized protein</fullName>
    </submittedName>
</protein>
<name>A0A2U8I5B0_9GAMM</name>
<evidence type="ECO:0000313" key="1">
    <source>
        <dbReference type="EMBL" id="AWK14337.1"/>
    </source>
</evidence>